<name>A0A6L4WMZ9_9BACT</name>
<sequence length="367" mass="37960">VVSFDSNGLANSGGNIYTVTLTGVKNATLSDVFSYKTLSTTISWDNMGSDNIVSKAEKASYSLSGTVSNPANLSGLQISSIVFTSLDGTQITVSSNLPVIDTNTGAWSLSHSNMPSLADGKYTVTVNFSANGGYTKSVTHAKAVVIDTVEPTLSEAEADGNTITLTMDEYLNESSIPTASDFTVDGNTVTAVAVDGNKVTLTLASAVSDTTTVNYTGSSLEDNNGNDVATFNSTIGTSGDDTIVGTSANEILTGGGGHDTYDYSSTDIGSSDIITDFTLGDASTDNSDRLDLRDLLTNYSSGDLSAWIQVTDSNGTEAGGDIVLKIDKDGSNSFDNPDTTITLKGLGGTAASLDVDTFFDSYNIMAV</sequence>
<dbReference type="Pfam" id="PF13753">
    <property type="entry name" value="SWM_repeat"/>
    <property type="match status" value="1"/>
</dbReference>
<keyword evidence="4" id="KW-1185">Reference proteome</keyword>
<proteinExistence type="predicted"/>
<dbReference type="InterPro" id="IPR013783">
    <property type="entry name" value="Ig-like_fold"/>
</dbReference>
<dbReference type="EMBL" id="WFKK01000090">
    <property type="protein sequence ID" value="KAB7884304.1"/>
    <property type="molecule type" value="Genomic_DNA"/>
</dbReference>
<protein>
    <submittedName>
        <fullName evidence="2">Type I secretion C-terminal target domain-containing protein</fullName>
    </submittedName>
</protein>
<reference evidence="4 5" key="1">
    <citation type="submission" date="2019-10" db="EMBL/GenBank/DDBJ databases">
        <title>Poseidonibacter ostreae sp. nov., isolated from the gut of the Ostrea denselamellosa.</title>
        <authorList>
            <person name="Choi A."/>
        </authorList>
    </citation>
    <scope>NUCLEOTIDE SEQUENCE [LARGE SCALE GENOMIC DNA]</scope>
    <source>
        <strain evidence="2 5">SJOD-M-33</strain>
        <strain evidence="3 4">SJOD-M-5</strain>
    </source>
</reference>
<accession>A0A6L4WMZ9</accession>
<evidence type="ECO:0000256" key="1">
    <source>
        <dbReference type="ARBA" id="ARBA00022729"/>
    </source>
</evidence>
<dbReference type="InterPro" id="IPR011049">
    <property type="entry name" value="Serralysin-like_metalloprot_C"/>
</dbReference>
<dbReference type="InterPro" id="IPR014755">
    <property type="entry name" value="Cu-Rt/internalin_Ig-like"/>
</dbReference>
<dbReference type="Proteomes" id="UP000461010">
    <property type="component" value="Unassembled WGS sequence"/>
</dbReference>
<dbReference type="SUPFAM" id="SSF51120">
    <property type="entry name" value="beta-Roll"/>
    <property type="match status" value="1"/>
</dbReference>
<feature type="non-terminal residue" evidence="2">
    <location>
        <position position="1"/>
    </location>
</feature>
<dbReference type="InterPro" id="IPR028059">
    <property type="entry name" value="SWM_rpt"/>
</dbReference>
<comment type="caution">
    <text evidence="2">The sequence shown here is derived from an EMBL/GenBank/DDBJ whole genome shotgun (WGS) entry which is preliminary data.</text>
</comment>
<evidence type="ECO:0000313" key="5">
    <source>
        <dbReference type="Proteomes" id="UP000472839"/>
    </source>
</evidence>
<evidence type="ECO:0000313" key="3">
    <source>
        <dbReference type="EMBL" id="KAB7886576.1"/>
    </source>
</evidence>
<dbReference type="NCBIfam" id="TIGR03661">
    <property type="entry name" value="T1SS_VCA0849"/>
    <property type="match status" value="1"/>
</dbReference>
<organism evidence="2 5">
    <name type="scientific">Poseidonibacter ostreae</name>
    <dbReference type="NCBI Taxonomy" id="2654171"/>
    <lineage>
        <taxon>Bacteria</taxon>
        <taxon>Pseudomonadati</taxon>
        <taxon>Campylobacterota</taxon>
        <taxon>Epsilonproteobacteria</taxon>
        <taxon>Campylobacterales</taxon>
        <taxon>Arcobacteraceae</taxon>
        <taxon>Poseidonibacter</taxon>
    </lineage>
</organism>
<evidence type="ECO:0000313" key="4">
    <source>
        <dbReference type="Proteomes" id="UP000461010"/>
    </source>
</evidence>
<gene>
    <name evidence="3" type="ORF">GBG18_14545</name>
    <name evidence="2" type="ORF">GBG19_15960</name>
</gene>
<dbReference type="Gene3D" id="2.60.40.1220">
    <property type="match status" value="1"/>
</dbReference>
<dbReference type="AlphaFoldDB" id="A0A6L4WMZ9"/>
<dbReference type="Gene3D" id="2.60.40.10">
    <property type="entry name" value="Immunoglobulins"/>
    <property type="match status" value="1"/>
</dbReference>
<dbReference type="Proteomes" id="UP000472839">
    <property type="component" value="Unassembled WGS sequence"/>
</dbReference>
<keyword evidence="1" id="KW-0732">Signal</keyword>
<evidence type="ECO:0000313" key="2">
    <source>
        <dbReference type="EMBL" id="KAB7884304.1"/>
    </source>
</evidence>
<dbReference type="EMBL" id="WFKJ01000076">
    <property type="protein sequence ID" value="KAB7886576.1"/>
    <property type="molecule type" value="Genomic_DNA"/>
</dbReference>
<dbReference type="InterPro" id="IPR019960">
    <property type="entry name" value="T1SS_VCA0849"/>
</dbReference>